<proteinExistence type="predicted"/>
<organism evidence="1 2">
    <name type="scientific">Vogesella alkaliphila</name>
    <dbReference type="NCBI Taxonomy" id="1193621"/>
    <lineage>
        <taxon>Bacteria</taxon>
        <taxon>Pseudomonadati</taxon>
        <taxon>Pseudomonadota</taxon>
        <taxon>Betaproteobacteria</taxon>
        <taxon>Neisseriales</taxon>
        <taxon>Chromobacteriaceae</taxon>
        <taxon>Vogesella</taxon>
    </lineage>
</organism>
<comment type="caution">
    <text evidence="1">The sequence shown here is derived from an EMBL/GenBank/DDBJ whole genome shotgun (WGS) entry which is preliminary data.</text>
</comment>
<reference evidence="2" key="1">
    <citation type="journal article" date="2019" name="Int. J. Syst. Evol. Microbiol.">
        <title>The Global Catalogue of Microorganisms (GCM) 10K type strain sequencing project: providing services to taxonomists for standard genome sequencing and annotation.</title>
        <authorList>
            <consortium name="The Broad Institute Genomics Platform"/>
            <consortium name="The Broad Institute Genome Sequencing Center for Infectious Disease"/>
            <person name="Wu L."/>
            <person name="Ma J."/>
        </authorList>
    </citation>
    <scope>NUCLEOTIDE SEQUENCE [LARGE SCALE GENOMIC DNA]</scope>
    <source>
        <strain evidence="2">KCTC 32041</strain>
    </source>
</reference>
<dbReference type="RefSeq" id="WP_189374836.1">
    <property type="nucleotide sequence ID" value="NZ_BMYW01000009.1"/>
</dbReference>
<name>A0ABQ2YVE8_9NEIS</name>
<gene>
    <name evidence="1" type="ORF">GCM10011290_25750</name>
</gene>
<evidence type="ECO:0008006" key="3">
    <source>
        <dbReference type="Google" id="ProtNLM"/>
    </source>
</evidence>
<protein>
    <recommendedName>
        <fullName evidence="3">4-oxalocrotonate tautomerase</fullName>
    </recommendedName>
</protein>
<dbReference type="SUPFAM" id="SSF55331">
    <property type="entry name" value="Tautomerase/MIF"/>
    <property type="match status" value="1"/>
</dbReference>
<dbReference type="Gene3D" id="3.30.429.10">
    <property type="entry name" value="Macrophage Migration Inhibitory Factor"/>
    <property type="match status" value="1"/>
</dbReference>
<dbReference type="InterPro" id="IPR014347">
    <property type="entry name" value="Tautomerase/MIF_sf"/>
</dbReference>
<accession>A0ABQ2YVE8</accession>
<evidence type="ECO:0000313" key="2">
    <source>
        <dbReference type="Proteomes" id="UP000600877"/>
    </source>
</evidence>
<dbReference type="EMBL" id="BMYW01000009">
    <property type="protein sequence ID" value="GGX96684.1"/>
    <property type="molecule type" value="Genomic_DNA"/>
</dbReference>
<evidence type="ECO:0000313" key="1">
    <source>
        <dbReference type="EMBL" id="GGX96684.1"/>
    </source>
</evidence>
<keyword evidence="2" id="KW-1185">Reference proteome</keyword>
<sequence length="76" mass="8772">MPHVVVHYFQTELSAAALERVQQSLVQLLQQELSCPDGAVSIDLQPIAPAQWQQQVYQPLIVPRMAELLRRPDYRY</sequence>
<dbReference type="Proteomes" id="UP000600877">
    <property type="component" value="Unassembled WGS sequence"/>
</dbReference>